<protein>
    <submittedName>
        <fullName evidence="8">RagB/SusD family nutrient uptake outer membrane protein</fullName>
    </submittedName>
</protein>
<evidence type="ECO:0000313" key="9">
    <source>
        <dbReference type="Proteomes" id="UP000473905"/>
    </source>
</evidence>
<evidence type="ECO:0000256" key="1">
    <source>
        <dbReference type="ARBA" id="ARBA00004442"/>
    </source>
</evidence>
<dbReference type="InterPro" id="IPR011990">
    <property type="entry name" value="TPR-like_helical_dom_sf"/>
</dbReference>
<reference evidence="8 9" key="1">
    <citation type="journal article" date="2019" name="Nat. Med.">
        <title>A library of human gut bacterial isolates paired with longitudinal multiomics data enables mechanistic microbiome research.</title>
        <authorList>
            <person name="Poyet M."/>
            <person name="Groussin M."/>
            <person name="Gibbons S.M."/>
            <person name="Avila-Pacheco J."/>
            <person name="Jiang X."/>
            <person name="Kearney S.M."/>
            <person name="Perrotta A.R."/>
            <person name="Berdy B."/>
            <person name="Zhao S."/>
            <person name="Lieberman T.D."/>
            <person name="Swanson P.K."/>
            <person name="Smith M."/>
            <person name="Roesemann S."/>
            <person name="Alexander J.E."/>
            <person name="Rich S.A."/>
            <person name="Livny J."/>
            <person name="Vlamakis H."/>
            <person name="Clish C."/>
            <person name="Bullock K."/>
            <person name="Deik A."/>
            <person name="Scott J."/>
            <person name="Pierce K.A."/>
            <person name="Xavier R.J."/>
            <person name="Alm E.J."/>
        </authorList>
    </citation>
    <scope>NUCLEOTIDE SEQUENCE [LARGE SCALE GENOMIC DNA]</scope>
    <source>
        <strain evidence="8 9">BIOML-A134</strain>
    </source>
</reference>
<dbReference type="AlphaFoldDB" id="A0A5M5D0J9"/>
<organism evidence="8 9">
    <name type="scientific">Bacteroides ovatus</name>
    <dbReference type="NCBI Taxonomy" id="28116"/>
    <lineage>
        <taxon>Bacteria</taxon>
        <taxon>Pseudomonadati</taxon>
        <taxon>Bacteroidota</taxon>
        <taxon>Bacteroidia</taxon>
        <taxon>Bacteroidales</taxon>
        <taxon>Bacteroidaceae</taxon>
        <taxon>Bacteroides</taxon>
    </lineage>
</organism>
<comment type="subcellular location">
    <subcellularLocation>
        <location evidence="1">Cell outer membrane</location>
    </subcellularLocation>
</comment>
<feature type="domain" description="SusD-like N-terminal" evidence="7">
    <location>
        <begin position="87"/>
        <end position="223"/>
    </location>
</feature>
<evidence type="ECO:0000256" key="2">
    <source>
        <dbReference type="ARBA" id="ARBA00006275"/>
    </source>
</evidence>
<comment type="caution">
    <text evidence="8">The sequence shown here is derived from an EMBL/GenBank/DDBJ whole genome shotgun (WGS) entry which is preliminary data.</text>
</comment>
<dbReference type="Proteomes" id="UP000473905">
    <property type="component" value="Unassembled WGS sequence"/>
</dbReference>
<keyword evidence="3" id="KW-0732">Signal</keyword>
<evidence type="ECO:0000256" key="4">
    <source>
        <dbReference type="ARBA" id="ARBA00023136"/>
    </source>
</evidence>
<evidence type="ECO:0000256" key="3">
    <source>
        <dbReference type="ARBA" id="ARBA00022729"/>
    </source>
</evidence>
<evidence type="ECO:0000313" key="8">
    <source>
        <dbReference type="EMBL" id="KAA4089851.1"/>
    </source>
</evidence>
<keyword evidence="9" id="KW-1185">Reference proteome</keyword>
<dbReference type="SUPFAM" id="SSF48452">
    <property type="entry name" value="TPR-like"/>
    <property type="match status" value="1"/>
</dbReference>
<dbReference type="InterPro" id="IPR012944">
    <property type="entry name" value="SusD_RagB_dom"/>
</dbReference>
<dbReference type="Pfam" id="PF14322">
    <property type="entry name" value="SusD-like_3"/>
    <property type="match status" value="1"/>
</dbReference>
<sequence>MKKYNIFRNIALGALVVSSLSSCEDYLSLSNPNKTTVETFWTDLKDTKSGLYATYAALRNDYVLNIREEAWRSDLCWPGYGRPQPQNNAEGWNWYCQNYTNSTVAISSKWDALYISIWRANQVIEALERIKDTVSGDEIETWNIQMGHARFIRGLMYFYLHSSFNNGSVVLRTSTAQSFNLPLSPAEDVLKFFREDLEVAYDLLPVPQDVTSDYEGLATKGTAATIQGISYLYEKEYSEAEMKFKDVIDNYGYELEQDWTKMFTNAGEFNSESILEISYSLDYRQDITTWDMNCMYNRLATLSTSLGGFLPAAWLVNEFLNDKPDNKDSRNTGRQVSLRASAMVALVKDEVTPYYINGNASEKCPMGGPLADWGFGKFKKYTNHDIVTKEKPSMSGKNVVVNRLSDVYLMYAECLLQRETPDIAGALLYINKVRARWGVELLGIEAEFAGIRTYDGESYTKDELMEHLMFVERPLELATEGHQIRWQDLRRWGLLEDDGKNIFKLHHDNDDFWSVEYTAKKLNSNQTQTKNNSTVQEGSGNLSLNYEFEIAAQNYSKERNLYFPIPQKELMNNSAIKNNN</sequence>
<accession>A0A5M5D0J9</accession>
<dbReference type="GO" id="GO:0009279">
    <property type="term" value="C:cell outer membrane"/>
    <property type="evidence" value="ECO:0007669"/>
    <property type="project" value="UniProtKB-SubCell"/>
</dbReference>
<dbReference type="Gene3D" id="1.25.40.390">
    <property type="match status" value="1"/>
</dbReference>
<dbReference type="InterPro" id="IPR033985">
    <property type="entry name" value="SusD-like_N"/>
</dbReference>
<comment type="similarity">
    <text evidence="2">Belongs to the SusD family.</text>
</comment>
<dbReference type="EMBL" id="VWKB01000050">
    <property type="protein sequence ID" value="KAA4089851.1"/>
    <property type="molecule type" value="Genomic_DNA"/>
</dbReference>
<name>A0A5M5D0J9_BACOV</name>
<evidence type="ECO:0000259" key="6">
    <source>
        <dbReference type="Pfam" id="PF07980"/>
    </source>
</evidence>
<proteinExistence type="inferred from homology"/>
<dbReference type="PROSITE" id="PS51257">
    <property type="entry name" value="PROKAR_LIPOPROTEIN"/>
    <property type="match status" value="1"/>
</dbReference>
<feature type="domain" description="RagB/SusD" evidence="6">
    <location>
        <begin position="272"/>
        <end position="579"/>
    </location>
</feature>
<keyword evidence="4" id="KW-0472">Membrane</keyword>
<dbReference type="Pfam" id="PF07980">
    <property type="entry name" value="SusD_RagB"/>
    <property type="match status" value="1"/>
</dbReference>
<evidence type="ECO:0000259" key="7">
    <source>
        <dbReference type="Pfam" id="PF14322"/>
    </source>
</evidence>
<dbReference type="RefSeq" id="WP_060451228.1">
    <property type="nucleotide sequence ID" value="NZ_DAWEDY010000081.1"/>
</dbReference>
<evidence type="ECO:0000256" key="5">
    <source>
        <dbReference type="ARBA" id="ARBA00023237"/>
    </source>
</evidence>
<keyword evidence="5" id="KW-0998">Cell outer membrane</keyword>
<gene>
    <name evidence="8" type="ORF">F3D66_26220</name>
</gene>